<accession>Q2L1H1</accession>
<feature type="compositionally biased region" description="Basic and acidic residues" evidence="1">
    <location>
        <begin position="26"/>
        <end position="38"/>
    </location>
</feature>
<sequence>MRILFLVILLANIWAYSLGQGWLGPRPDDEGRDPRQLNRELNAGQITLKPATKPGLPG</sequence>
<dbReference type="STRING" id="360910.BAV0127"/>
<proteinExistence type="predicted"/>
<dbReference type="HOGENOM" id="CLU_211393_0_0_4"/>
<evidence type="ECO:0000313" key="2">
    <source>
        <dbReference type="EMBL" id="CAJ47733.1"/>
    </source>
</evidence>
<dbReference type="RefSeq" id="WP_012415831.1">
    <property type="nucleotide sequence ID" value="NC_010645.1"/>
</dbReference>
<organism evidence="2 3">
    <name type="scientific">Bordetella avium (strain 197N)</name>
    <dbReference type="NCBI Taxonomy" id="360910"/>
    <lineage>
        <taxon>Bacteria</taxon>
        <taxon>Pseudomonadati</taxon>
        <taxon>Pseudomonadota</taxon>
        <taxon>Betaproteobacteria</taxon>
        <taxon>Burkholderiales</taxon>
        <taxon>Alcaligenaceae</taxon>
        <taxon>Bordetella</taxon>
    </lineage>
</organism>
<feature type="region of interest" description="Disordered" evidence="1">
    <location>
        <begin position="21"/>
        <end position="58"/>
    </location>
</feature>
<dbReference type="AlphaFoldDB" id="Q2L1H1"/>
<name>Q2L1H1_BORA1</name>
<dbReference type="GeneID" id="92936627"/>
<keyword evidence="3" id="KW-1185">Reference proteome</keyword>
<protein>
    <submittedName>
        <fullName evidence="2">Exported protein</fullName>
    </submittedName>
</protein>
<dbReference type="Proteomes" id="UP000001977">
    <property type="component" value="Chromosome"/>
</dbReference>
<dbReference type="EMBL" id="AM167904">
    <property type="protein sequence ID" value="CAJ47733.1"/>
    <property type="molecule type" value="Genomic_DNA"/>
</dbReference>
<gene>
    <name evidence="2" type="ordered locus">BAV0127</name>
</gene>
<dbReference type="KEGG" id="bav:BAV0127"/>
<reference evidence="2 3" key="1">
    <citation type="journal article" date="2006" name="J. Bacteriol.">
        <title>Comparison of the genome sequence of the poultry pathogen Bordetella avium with those of B. bronchiseptica, B. pertussis, and B. parapertussis reveals extensive diversity in surface structures associated with host interaction.</title>
        <authorList>
            <person name="Sebaihia M."/>
            <person name="Preston A."/>
            <person name="Maskell D.J."/>
            <person name="Kuzmiak H."/>
            <person name="Connell T.D."/>
            <person name="King N.D."/>
            <person name="Orndorff P.E."/>
            <person name="Miyamoto D.M."/>
            <person name="Thomson N.R."/>
            <person name="Harris D."/>
            <person name="Goble A."/>
            <person name="Lord A."/>
            <person name="Murphy L."/>
            <person name="Quail M.A."/>
            <person name="Rutter S."/>
            <person name="Squares R."/>
            <person name="Squares S."/>
            <person name="Woodward J."/>
            <person name="Parkhill J."/>
            <person name="Temple L.M."/>
        </authorList>
    </citation>
    <scope>NUCLEOTIDE SEQUENCE [LARGE SCALE GENOMIC DNA]</scope>
    <source>
        <strain evidence="2 3">197N</strain>
    </source>
</reference>
<evidence type="ECO:0000313" key="3">
    <source>
        <dbReference type="Proteomes" id="UP000001977"/>
    </source>
</evidence>
<evidence type="ECO:0000256" key="1">
    <source>
        <dbReference type="SAM" id="MobiDB-lite"/>
    </source>
</evidence>